<keyword evidence="2" id="KW-0812">Transmembrane</keyword>
<proteinExistence type="predicted"/>
<feature type="region of interest" description="Disordered" evidence="1">
    <location>
        <begin position="134"/>
        <end position="165"/>
    </location>
</feature>
<feature type="transmembrane region" description="Helical" evidence="2">
    <location>
        <begin position="335"/>
        <end position="351"/>
    </location>
</feature>
<keyword evidence="2" id="KW-0472">Membrane</keyword>
<dbReference type="STRING" id="857340.A0A086TC00"/>
<organism evidence="3 4">
    <name type="scientific">Hapsidospora chrysogenum (strain ATCC 11550 / CBS 779.69 / DSM 880 / IAM 14645 / JCM 23072 / IMI 49137)</name>
    <name type="common">Acremonium chrysogenum</name>
    <dbReference type="NCBI Taxonomy" id="857340"/>
    <lineage>
        <taxon>Eukaryota</taxon>
        <taxon>Fungi</taxon>
        <taxon>Dikarya</taxon>
        <taxon>Ascomycota</taxon>
        <taxon>Pezizomycotina</taxon>
        <taxon>Sordariomycetes</taxon>
        <taxon>Hypocreomycetidae</taxon>
        <taxon>Hypocreales</taxon>
        <taxon>Bionectriaceae</taxon>
        <taxon>Hapsidospora</taxon>
    </lineage>
</organism>
<dbReference type="HOGENOM" id="CLU_657383_0_0_1"/>
<feature type="transmembrane region" description="Helical" evidence="2">
    <location>
        <begin position="230"/>
        <end position="247"/>
    </location>
</feature>
<feature type="transmembrane region" description="Helical" evidence="2">
    <location>
        <begin position="203"/>
        <end position="224"/>
    </location>
</feature>
<keyword evidence="4" id="KW-1185">Reference proteome</keyword>
<feature type="transmembrane region" description="Helical" evidence="2">
    <location>
        <begin position="20"/>
        <end position="39"/>
    </location>
</feature>
<evidence type="ECO:0000256" key="2">
    <source>
        <dbReference type="SAM" id="Phobius"/>
    </source>
</evidence>
<evidence type="ECO:0000256" key="1">
    <source>
        <dbReference type="SAM" id="MobiDB-lite"/>
    </source>
</evidence>
<keyword evidence="2" id="KW-1133">Transmembrane helix</keyword>
<dbReference type="AlphaFoldDB" id="A0A086TC00"/>
<name>A0A086TC00_HAPC1</name>
<sequence>MADEPPEPQGGDVFGAFNALLGYIGGQAATITIFERFLWPQRHFAAVRPETLPRLALFYPMAGPVTPVALEVIDGAYRNGLFAGAVQGHMLGTAFYRDLETTYTLHAKAGEPERESQVRNCLWVQALLKMPLPELPSSSSRRSSGDDSNEEGRPSDKSAMSQPVRSRVAVNHLVITKASAADIADPELPFVGEKVGHIGLSSLLAICLTEISGIGVTIGVAVILRSLWSIVFIVPLVIRLLSALLAVHREGVSDLSDVPDDEPHRDWEVQVPAIDGKFVLISGPPSVVNQFFRHYGHPVRNRFREVAQIILVVAFGTYFPVILLCQVLWMPGVIQYVFTIWQVFIIIMMHMDRFSQRGTWRSTTEARIGRVFATTRTLDFYNKCSETSLLFGQNRKGPGVVKATLNTTLASSYGEGKKCMRSIVELSSQEGVTA</sequence>
<reference evidence="4" key="1">
    <citation type="journal article" date="2014" name="Genome Announc.">
        <title>Genome sequence and annotation of Acremonium chrysogenum, producer of the beta-lactam antibiotic cephalosporin C.</title>
        <authorList>
            <person name="Terfehr D."/>
            <person name="Dahlmann T.A."/>
            <person name="Specht T."/>
            <person name="Zadra I."/>
            <person name="Kuernsteiner H."/>
            <person name="Kueck U."/>
        </authorList>
    </citation>
    <scope>NUCLEOTIDE SEQUENCE [LARGE SCALE GENOMIC DNA]</scope>
    <source>
        <strain evidence="4">ATCC 11550 / CBS 779.69 / DSM 880 / IAM 14645 / JCM 23072 / IMI 49137</strain>
    </source>
</reference>
<accession>A0A086TC00</accession>
<dbReference type="Proteomes" id="UP000029964">
    <property type="component" value="Unassembled WGS sequence"/>
</dbReference>
<dbReference type="EMBL" id="JPKY01000014">
    <property type="protein sequence ID" value="KFH46882.1"/>
    <property type="molecule type" value="Genomic_DNA"/>
</dbReference>
<evidence type="ECO:0000313" key="4">
    <source>
        <dbReference type="Proteomes" id="UP000029964"/>
    </source>
</evidence>
<protein>
    <submittedName>
        <fullName evidence="3">Uncharacterized protein</fullName>
    </submittedName>
</protein>
<feature type="transmembrane region" description="Helical" evidence="2">
    <location>
        <begin position="309"/>
        <end position="329"/>
    </location>
</feature>
<gene>
    <name evidence="3" type="ORF">ACRE_021910</name>
</gene>
<comment type="caution">
    <text evidence="3">The sequence shown here is derived from an EMBL/GenBank/DDBJ whole genome shotgun (WGS) entry which is preliminary data.</text>
</comment>
<dbReference type="OrthoDB" id="5295335at2759"/>
<evidence type="ECO:0000313" key="3">
    <source>
        <dbReference type="EMBL" id="KFH46882.1"/>
    </source>
</evidence>